<feature type="transmembrane region" description="Helical" evidence="8">
    <location>
        <begin position="195"/>
        <end position="215"/>
    </location>
</feature>
<evidence type="ECO:0000259" key="9">
    <source>
        <dbReference type="Pfam" id="PF00909"/>
    </source>
</evidence>
<dbReference type="Pfam" id="PF00909">
    <property type="entry name" value="Ammonium_transp"/>
    <property type="match status" value="1"/>
</dbReference>
<evidence type="ECO:0000256" key="4">
    <source>
        <dbReference type="ARBA" id="ARBA00022692"/>
    </source>
</evidence>
<comment type="similarity">
    <text evidence="2 8">Belongs to the ammonia transporter channel (TC 1.A.11.2) family.</text>
</comment>
<keyword evidence="7 8" id="KW-0924">Ammonia transport</keyword>
<dbReference type="GO" id="GO:0005886">
    <property type="term" value="C:plasma membrane"/>
    <property type="evidence" value="ECO:0007669"/>
    <property type="project" value="UniProtKB-SubCell"/>
</dbReference>
<dbReference type="PANTHER" id="PTHR43029">
    <property type="entry name" value="AMMONIUM TRANSPORTER MEP2"/>
    <property type="match status" value="1"/>
</dbReference>
<dbReference type="InterPro" id="IPR029020">
    <property type="entry name" value="Ammonium/urea_transptr"/>
</dbReference>
<keyword evidence="6 8" id="KW-0472">Membrane</keyword>
<dbReference type="NCBIfam" id="TIGR00836">
    <property type="entry name" value="amt"/>
    <property type="match status" value="1"/>
</dbReference>
<gene>
    <name evidence="10" type="ORF">EPL05_22140</name>
</gene>
<dbReference type="OrthoDB" id="9814202at2"/>
<dbReference type="Proteomes" id="UP000286701">
    <property type="component" value="Unassembled WGS sequence"/>
</dbReference>
<dbReference type="PANTHER" id="PTHR43029:SF10">
    <property type="entry name" value="AMMONIUM TRANSPORTER MEP2"/>
    <property type="match status" value="1"/>
</dbReference>
<feature type="transmembrane region" description="Helical" evidence="8">
    <location>
        <begin position="384"/>
        <end position="406"/>
    </location>
</feature>
<name>A0A3S3VFT1_9SPHI</name>
<feature type="transmembrane region" description="Helical" evidence="8">
    <location>
        <begin position="37"/>
        <end position="60"/>
    </location>
</feature>
<dbReference type="AlphaFoldDB" id="A0A3S3VFT1"/>
<evidence type="ECO:0000256" key="3">
    <source>
        <dbReference type="ARBA" id="ARBA00022448"/>
    </source>
</evidence>
<feature type="transmembrane region" description="Helical" evidence="8">
    <location>
        <begin position="292"/>
        <end position="311"/>
    </location>
</feature>
<reference evidence="10 11" key="1">
    <citation type="submission" date="2019-01" db="EMBL/GenBank/DDBJ databases">
        <title>Mucilaginibacter antarcticum sp. nov., isolated from antarctic soil.</title>
        <authorList>
            <person name="Yan Y.-Q."/>
            <person name="Du Z.-J."/>
        </authorList>
    </citation>
    <scope>NUCLEOTIDE SEQUENCE [LARGE SCALE GENOMIC DNA]</scope>
    <source>
        <strain evidence="10 11">F01003</strain>
    </source>
</reference>
<feature type="transmembrane region" description="Helical" evidence="8">
    <location>
        <begin position="259"/>
        <end position="280"/>
    </location>
</feature>
<keyword evidence="11" id="KW-1185">Reference proteome</keyword>
<feature type="transmembrane region" description="Helical" evidence="8">
    <location>
        <begin position="345"/>
        <end position="364"/>
    </location>
</feature>
<sequence>MKKIVPFGILVIVVILAFLFPGNVAAAKPATTYVGADIAWLLISTALVLLMTPGLAFFYGGMVRKKNVISTMLQSFVCMGLITIIWVVFGFSMAFGDDVGGYGIIGNPKSFFMMQNTLGVAWLGGTIPVILFAMFQLKFAVITPALITGAFAERIRFNSYLIFITLFIVVIYIPLAHATWHPEGLFFKYGVLDFAGGTVVHMSAGWAALASALYLKQRNKVEEAHTPARISYVILGTGLLWFGWFGFNAGSALGAGELAATALATTTTASAAAAMSWIFFDILRGKKPSAMGACIGAVVGLVAVTPAAGYITVSSSLIVGIVAAVVSNLVVIWRSKTNIDDTLDVFPCHGVGGMVGMLMTGIFATKSVNSFGAEGLAYGETTLFVKHLVALVSVSAFAFFGSLLLLKITDMISKLRVSEADELAGLDMSQHDEEL</sequence>
<dbReference type="EMBL" id="SBIW01000027">
    <property type="protein sequence ID" value="RWY47342.1"/>
    <property type="molecule type" value="Genomic_DNA"/>
</dbReference>
<dbReference type="SUPFAM" id="SSF111352">
    <property type="entry name" value="Ammonium transporter"/>
    <property type="match status" value="1"/>
</dbReference>
<evidence type="ECO:0000313" key="10">
    <source>
        <dbReference type="EMBL" id="RWY47342.1"/>
    </source>
</evidence>
<dbReference type="RefSeq" id="WP_128536176.1">
    <property type="nucleotide sequence ID" value="NZ_SBIW01000027.1"/>
</dbReference>
<evidence type="ECO:0000256" key="6">
    <source>
        <dbReference type="ARBA" id="ARBA00023136"/>
    </source>
</evidence>
<evidence type="ECO:0000256" key="2">
    <source>
        <dbReference type="ARBA" id="ARBA00005887"/>
    </source>
</evidence>
<dbReference type="Gene3D" id="1.10.3430.10">
    <property type="entry name" value="Ammonium transporter AmtB like domains"/>
    <property type="match status" value="1"/>
</dbReference>
<dbReference type="InterPro" id="IPR001905">
    <property type="entry name" value="Ammonium_transpt"/>
</dbReference>
<evidence type="ECO:0000256" key="5">
    <source>
        <dbReference type="ARBA" id="ARBA00022989"/>
    </source>
</evidence>
<proteinExistence type="inferred from homology"/>
<dbReference type="PROSITE" id="PS01219">
    <property type="entry name" value="AMMONIUM_TRANSP"/>
    <property type="match status" value="1"/>
</dbReference>
<evidence type="ECO:0000256" key="8">
    <source>
        <dbReference type="RuleBase" id="RU362002"/>
    </source>
</evidence>
<dbReference type="InterPro" id="IPR018047">
    <property type="entry name" value="Ammonium_transpt_CS"/>
</dbReference>
<organism evidence="10 11">
    <name type="scientific">Mucilaginibacter gilvus</name>
    <dbReference type="NCBI Taxonomy" id="2305909"/>
    <lineage>
        <taxon>Bacteria</taxon>
        <taxon>Pseudomonadati</taxon>
        <taxon>Bacteroidota</taxon>
        <taxon>Sphingobacteriia</taxon>
        <taxon>Sphingobacteriales</taxon>
        <taxon>Sphingobacteriaceae</taxon>
        <taxon>Mucilaginibacter</taxon>
    </lineage>
</organism>
<feature type="domain" description="Ammonium transporter AmtB-like" evidence="9">
    <location>
        <begin position="39"/>
        <end position="433"/>
    </location>
</feature>
<keyword evidence="4 8" id="KW-0812">Transmembrane</keyword>
<accession>A0A3S3VFT1</accession>
<keyword evidence="5 8" id="KW-1133">Transmembrane helix</keyword>
<feature type="transmembrane region" description="Helical" evidence="8">
    <location>
        <begin position="116"/>
        <end position="137"/>
    </location>
</feature>
<feature type="transmembrane region" description="Helical" evidence="8">
    <location>
        <begin position="227"/>
        <end position="247"/>
    </location>
</feature>
<evidence type="ECO:0000256" key="7">
    <source>
        <dbReference type="ARBA" id="ARBA00023177"/>
    </source>
</evidence>
<protein>
    <recommendedName>
        <fullName evidence="8">Ammonium transporter</fullName>
    </recommendedName>
</protein>
<comment type="caution">
    <text evidence="10">The sequence shown here is derived from an EMBL/GenBank/DDBJ whole genome shotgun (WGS) entry which is preliminary data.</text>
</comment>
<evidence type="ECO:0000256" key="1">
    <source>
        <dbReference type="ARBA" id="ARBA00004141"/>
    </source>
</evidence>
<dbReference type="GO" id="GO:0008519">
    <property type="term" value="F:ammonium channel activity"/>
    <property type="evidence" value="ECO:0007669"/>
    <property type="project" value="InterPro"/>
</dbReference>
<keyword evidence="3 8" id="KW-0813">Transport</keyword>
<dbReference type="InterPro" id="IPR024041">
    <property type="entry name" value="NH4_transpt_AmtB-like_dom"/>
</dbReference>
<evidence type="ECO:0000313" key="11">
    <source>
        <dbReference type="Proteomes" id="UP000286701"/>
    </source>
</evidence>
<feature type="transmembrane region" description="Helical" evidence="8">
    <location>
        <begin position="157"/>
        <end position="175"/>
    </location>
</feature>
<feature type="transmembrane region" description="Helical" evidence="8">
    <location>
        <begin position="72"/>
        <end position="96"/>
    </location>
</feature>
<comment type="subcellular location">
    <subcellularLocation>
        <location evidence="8">Cell membrane</location>
        <topology evidence="8">Multi-pass membrane protein</topology>
    </subcellularLocation>
    <subcellularLocation>
        <location evidence="1">Membrane</location>
        <topology evidence="1">Multi-pass membrane protein</topology>
    </subcellularLocation>
</comment>
<feature type="transmembrane region" description="Helical" evidence="8">
    <location>
        <begin position="317"/>
        <end position="333"/>
    </location>
</feature>